<proteinExistence type="predicted"/>
<name>A0A2X1KRN4_ECOLX</name>
<evidence type="ECO:0000313" key="2">
    <source>
        <dbReference type="Proteomes" id="UP000250991"/>
    </source>
</evidence>
<organism evidence="1 2">
    <name type="scientific">Escherichia coli</name>
    <dbReference type="NCBI Taxonomy" id="562"/>
    <lineage>
        <taxon>Bacteria</taxon>
        <taxon>Pseudomonadati</taxon>
        <taxon>Pseudomonadota</taxon>
        <taxon>Gammaproteobacteria</taxon>
        <taxon>Enterobacterales</taxon>
        <taxon>Enterobacteriaceae</taxon>
        <taxon>Escherichia</taxon>
    </lineage>
</organism>
<dbReference type="Proteomes" id="UP000250991">
    <property type="component" value="Unassembled WGS sequence"/>
</dbReference>
<dbReference type="AlphaFoldDB" id="A0A2X1KRN4"/>
<gene>
    <name evidence="1" type="ORF">NCTC8009_00223</name>
</gene>
<protein>
    <submittedName>
        <fullName evidence="1">Uncharacterized protein</fullName>
    </submittedName>
</protein>
<sequence length="33" mass="3840">MSNKNNYVLLNYDELNEKGLSKLVKEISKVVTR</sequence>
<reference evidence="1 2" key="1">
    <citation type="submission" date="2018-06" db="EMBL/GenBank/DDBJ databases">
        <authorList>
            <consortium name="Pathogen Informatics"/>
            <person name="Doyle S."/>
        </authorList>
    </citation>
    <scope>NUCLEOTIDE SEQUENCE [LARGE SCALE GENOMIC DNA]</scope>
    <source>
        <strain evidence="1 2">NCTC8009</strain>
    </source>
</reference>
<evidence type="ECO:0000313" key="1">
    <source>
        <dbReference type="EMBL" id="SPW62278.1"/>
    </source>
</evidence>
<accession>A0A2X1KRN4</accession>
<dbReference type="EMBL" id="UARW01000002">
    <property type="protein sequence ID" value="SPW62278.1"/>
    <property type="molecule type" value="Genomic_DNA"/>
</dbReference>